<protein>
    <submittedName>
        <fullName evidence="1">Uncharacterized protein</fullName>
    </submittedName>
</protein>
<name>A0A6M3LIZ9_9ZZZZ</name>
<reference evidence="1" key="1">
    <citation type="submission" date="2020-03" db="EMBL/GenBank/DDBJ databases">
        <title>The deep terrestrial virosphere.</title>
        <authorList>
            <person name="Holmfeldt K."/>
            <person name="Nilsson E."/>
            <person name="Simone D."/>
            <person name="Lopez-Fernandez M."/>
            <person name="Wu X."/>
            <person name="de Brujin I."/>
            <person name="Lundin D."/>
            <person name="Andersson A."/>
            <person name="Bertilsson S."/>
            <person name="Dopson M."/>
        </authorList>
    </citation>
    <scope>NUCLEOTIDE SEQUENCE</scope>
    <source>
        <strain evidence="1">MM415B04442</strain>
    </source>
</reference>
<proteinExistence type="predicted"/>
<gene>
    <name evidence="1" type="ORF">MM415B04442_0011</name>
</gene>
<evidence type="ECO:0000313" key="1">
    <source>
        <dbReference type="EMBL" id="QJA92865.1"/>
    </source>
</evidence>
<organism evidence="1">
    <name type="scientific">viral metagenome</name>
    <dbReference type="NCBI Taxonomy" id="1070528"/>
    <lineage>
        <taxon>unclassified sequences</taxon>
        <taxon>metagenomes</taxon>
        <taxon>organismal metagenomes</taxon>
    </lineage>
</organism>
<dbReference type="AlphaFoldDB" id="A0A6M3LIZ9"/>
<dbReference type="EMBL" id="MT143102">
    <property type="protein sequence ID" value="QJA92865.1"/>
    <property type="molecule type" value="Genomic_DNA"/>
</dbReference>
<sequence length="85" mass="9823">MVEAGKTGQKKKDRPTQVGCTCHDWKIKVDRKNKRPSQTPGKMKGENCKCTILDRYMAKTNRSYKHPEYASWCAKMVNKRKLYGG</sequence>
<accession>A0A6M3LIZ9</accession>